<gene>
    <name evidence="9" type="ORF">JRQ81_019216</name>
</gene>
<dbReference type="SUPFAM" id="SSF103657">
    <property type="entry name" value="BAR/IMD domain-like"/>
    <property type="match status" value="1"/>
</dbReference>
<dbReference type="Pfam" id="PF06456">
    <property type="entry name" value="Arfaptin"/>
    <property type="match status" value="1"/>
</dbReference>
<dbReference type="InterPro" id="IPR030798">
    <property type="entry name" value="Arfaptin_fam"/>
</dbReference>
<dbReference type="PANTHER" id="PTHR12141:SF3">
    <property type="entry name" value="ARFAPTIN-2"/>
    <property type="match status" value="1"/>
</dbReference>
<dbReference type="GO" id="GO:0005829">
    <property type="term" value="C:cytosol"/>
    <property type="evidence" value="ECO:0007669"/>
    <property type="project" value="UniProtKB-ARBA"/>
</dbReference>
<dbReference type="OrthoDB" id="9994780at2759"/>
<sequence length="379" mass="41623">MTDGLMSKAATMEIPIHGNGDSRRLTEEDDLEQDLQQVMVSGPNLNETSIVSGGYGGTAEGIIPTSAIKGSFTPSHPPHGPLISPSPSAASRIASQGGPASGSSLHQAHPPMTGEEAAAAAATRGVAVEKFDIVKKWGINTYKCTKQLLSERFGRGSRTVDLELETQIELLRDTKRKYESVLSLARALTNHFYSLVQTQHALADAFSDLSQKSPELQEEFGYNAETQKLLCKNGETLLGAVNFFVSSINTLVNKTMEDTLMTVKQYETSRLEYDAYRTDLEELNMGPRDAGTLCRLDAAQANFQAHRAKYEKLRADVAVKLKFLEENKVKVMQKQLLLFHNAISAYFAGNQQQLEQTLKQFNIKLKSPGAGKPSWLEEP</sequence>
<dbReference type="FunFam" id="1.20.1270.60:FF:000003">
    <property type="entry name" value="arfaptin-2 isoform X1"/>
    <property type="match status" value="1"/>
</dbReference>
<dbReference type="Gene3D" id="1.20.1270.60">
    <property type="entry name" value="Arfaptin homology (AH) domain/BAR domain"/>
    <property type="match status" value="1"/>
</dbReference>
<dbReference type="PANTHER" id="PTHR12141">
    <property type="entry name" value="ARFAPTIN-RELATED"/>
    <property type="match status" value="1"/>
</dbReference>
<evidence type="ECO:0000256" key="5">
    <source>
        <dbReference type="ARBA" id="ARBA00023136"/>
    </source>
</evidence>
<dbReference type="PROSITE" id="PS50870">
    <property type="entry name" value="AH"/>
    <property type="match status" value="1"/>
</dbReference>
<evidence type="ECO:0000313" key="9">
    <source>
        <dbReference type="EMBL" id="KAJ7319705.1"/>
    </source>
</evidence>
<name>A0A9Q0XLH5_9SAUR</name>
<protein>
    <recommendedName>
        <fullName evidence="8">AH domain-containing protein</fullName>
    </recommendedName>
</protein>
<feature type="domain" description="AH" evidence="8">
    <location>
        <begin position="159"/>
        <end position="359"/>
    </location>
</feature>
<proteinExistence type="predicted"/>
<dbReference type="SMART" id="SM01015">
    <property type="entry name" value="Arfaptin"/>
    <property type="match status" value="1"/>
</dbReference>
<dbReference type="GO" id="GO:0019904">
    <property type="term" value="F:protein domain specific binding"/>
    <property type="evidence" value="ECO:0007669"/>
    <property type="project" value="InterPro"/>
</dbReference>
<organism evidence="9 10">
    <name type="scientific">Phrynocephalus forsythii</name>
    <dbReference type="NCBI Taxonomy" id="171643"/>
    <lineage>
        <taxon>Eukaryota</taxon>
        <taxon>Metazoa</taxon>
        <taxon>Chordata</taxon>
        <taxon>Craniata</taxon>
        <taxon>Vertebrata</taxon>
        <taxon>Euteleostomi</taxon>
        <taxon>Lepidosauria</taxon>
        <taxon>Squamata</taxon>
        <taxon>Bifurcata</taxon>
        <taxon>Unidentata</taxon>
        <taxon>Episquamata</taxon>
        <taxon>Toxicofera</taxon>
        <taxon>Iguania</taxon>
        <taxon>Acrodonta</taxon>
        <taxon>Agamidae</taxon>
        <taxon>Agaminae</taxon>
        <taxon>Phrynocephalus</taxon>
    </lineage>
</organism>
<evidence type="ECO:0000256" key="7">
    <source>
        <dbReference type="SAM" id="MobiDB-lite"/>
    </source>
</evidence>
<accession>A0A9Q0XLH5</accession>
<dbReference type="GO" id="GO:0034315">
    <property type="term" value="P:regulation of Arp2/3 complex-mediated actin nucleation"/>
    <property type="evidence" value="ECO:0007669"/>
    <property type="project" value="TreeGrafter"/>
</dbReference>
<evidence type="ECO:0000256" key="3">
    <source>
        <dbReference type="ARBA" id="ARBA00022553"/>
    </source>
</evidence>
<comment type="subcellular location">
    <subcellularLocation>
        <location evidence="1">Golgi apparatus membrane</location>
    </subcellularLocation>
    <subcellularLocation>
        <location evidence="2">Golgi apparatus</location>
        <location evidence="2">trans-Golgi network</location>
    </subcellularLocation>
</comment>
<reference evidence="9" key="1">
    <citation type="journal article" date="2023" name="DNA Res.">
        <title>Chromosome-level genome assembly of Phrynocephalus forsythii using third-generation DNA sequencing and Hi-C analysis.</title>
        <authorList>
            <person name="Qi Y."/>
            <person name="Zhao W."/>
            <person name="Zhao Y."/>
            <person name="Niu C."/>
            <person name="Cao S."/>
            <person name="Zhang Y."/>
        </authorList>
    </citation>
    <scope>NUCLEOTIDE SEQUENCE</scope>
    <source>
        <tissue evidence="9">Muscle</tissue>
    </source>
</reference>
<keyword evidence="5" id="KW-0472">Membrane</keyword>
<dbReference type="EMBL" id="JAPFRF010000010">
    <property type="protein sequence ID" value="KAJ7319705.1"/>
    <property type="molecule type" value="Genomic_DNA"/>
</dbReference>
<comment type="caution">
    <text evidence="9">The sequence shown here is derived from an EMBL/GenBank/DDBJ whole genome shotgun (WGS) entry which is preliminary data.</text>
</comment>
<dbReference type="GO" id="GO:0070273">
    <property type="term" value="F:phosphatidylinositol-4-phosphate binding"/>
    <property type="evidence" value="ECO:0007669"/>
    <property type="project" value="UniProtKB-ARBA"/>
</dbReference>
<dbReference type="AlphaFoldDB" id="A0A9Q0XLH5"/>
<keyword evidence="10" id="KW-1185">Reference proteome</keyword>
<keyword evidence="4" id="KW-0333">Golgi apparatus</keyword>
<feature type="region of interest" description="Disordered" evidence="7">
    <location>
        <begin position="69"/>
        <end position="118"/>
    </location>
</feature>
<feature type="region of interest" description="Disordered" evidence="7">
    <location>
        <begin position="1"/>
        <end position="24"/>
    </location>
</feature>
<dbReference type="InterPro" id="IPR027267">
    <property type="entry name" value="AH/BAR_dom_sf"/>
</dbReference>
<dbReference type="GO" id="GO:0032588">
    <property type="term" value="C:trans-Golgi network membrane"/>
    <property type="evidence" value="ECO:0007669"/>
    <property type="project" value="TreeGrafter"/>
</dbReference>
<dbReference type="CDD" id="cd07660">
    <property type="entry name" value="BAR_Arfaptin"/>
    <property type="match status" value="1"/>
</dbReference>
<dbReference type="Proteomes" id="UP001142489">
    <property type="component" value="Unassembled WGS sequence"/>
</dbReference>
<evidence type="ECO:0000259" key="8">
    <source>
        <dbReference type="PROSITE" id="PS50870"/>
    </source>
</evidence>
<feature type="compositionally biased region" description="Low complexity" evidence="7">
    <location>
        <begin position="83"/>
        <end position="95"/>
    </location>
</feature>
<evidence type="ECO:0000313" key="10">
    <source>
        <dbReference type="Proteomes" id="UP001142489"/>
    </source>
</evidence>
<keyword evidence="6" id="KW-0175">Coiled coil</keyword>
<keyword evidence="3" id="KW-0597">Phosphoprotein</keyword>
<evidence type="ECO:0000256" key="2">
    <source>
        <dbReference type="ARBA" id="ARBA00004601"/>
    </source>
</evidence>
<dbReference type="GO" id="GO:0006886">
    <property type="term" value="P:intracellular protein transport"/>
    <property type="evidence" value="ECO:0007669"/>
    <property type="project" value="TreeGrafter"/>
</dbReference>
<evidence type="ECO:0000256" key="6">
    <source>
        <dbReference type="SAM" id="Coils"/>
    </source>
</evidence>
<feature type="coiled-coil region" evidence="6">
    <location>
        <begin position="296"/>
        <end position="327"/>
    </location>
</feature>
<dbReference type="GO" id="GO:0000139">
    <property type="term" value="C:Golgi membrane"/>
    <property type="evidence" value="ECO:0007669"/>
    <property type="project" value="UniProtKB-SubCell"/>
</dbReference>
<evidence type="ECO:0000256" key="1">
    <source>
        <dbReference type="ARBA" id="ARBA00004394"/>
    </source>
</evidence>
<dbReference type="InterPro" id="IPR010504">
    <property type="entry name" value="AH_dom"/>
</dbReference>
<evidence type="ECO:0000256" key="4">
    <source>
        <dbReference type="ARBA" id="ARBA00023034"/>
    </source>
</evidence>